<dbReference type="OrthoDB" id="10056589at2759"/>
<dbReference type="Pfam" id="PF15110">
    <property type="entry name" value="TMEM141"/>
    <property type="match status" value="1"/>
</dbReference>
<dbReference type="EMBL" id="BLKM01012994">
    <property type="protein sequence ID" value="GFG38664.1"/>
    <property type="molecule type" value="Genomic_DNA"/>
</dbReference>
<evidence type="ECO:0000313" key="1">
    <source>
        <dbReference type="EMBL" id="GFG38664.1"/>
    </source>
</evidence>
<evidence type="ECO:0000313" key="2">
    <source>
        <dbReference type="Proteomes" id="UP000502823"/>
    </source>
</evidence>
<dbReference type="Gene3D" id="1.10.3350.20">
    <property type="entry name" value="Tmem141 protein family"/>
    <property type="match status" value="1"/>
</dbReference>
<dbReference type="Proteomes" id="UP000502823">
    <property type="component" value="Unassembled WGS sequence"/>
</dbReference>
<dbReference type="InterPro" id="IPR026788">
    <property type="entry name" value="Tmem141"/>
</dbReference>
<dbReference type="InterPro" id="IPR038259">
    <property type="entry name" value="Tmem141_sf"/>
</dbReference>
<proteinExistence type="predicted"/>
<dbReference type="AlphaFoldDB" id="A0A6L2Q2G0"/>
<protein>
    <recommendedName>
        <fullName evidence="3">Transmembrane protein 141</fullName>
    </recommendedName>
</protein>
<dbReference type="InParanoid" id="A0A6L2Q2G0"/>
<organism evidence="1 2">
    <name type="scientific">Coptotermes formosanus</name>
    <name type="common">Formosan subterranean termite</name>
    <dbReference type="NCBI Taxonomy" id="36987"/>
    <lineage>
        <taxon>Eukaryota</taxon>
        <taxon>Metazoa</taxon>
        <taxon>Ecdysozoa</taxon>
        <taxon>Arthropoda</taxon>
        <taxon>Hexapoda</taxon>
        <taxon>Insecta</taxon>
        <taxon>Pterygota</taxon>
        <taxon>Neoptera</taxon>
        <taxon>Polyneoptera</taxon>
        <taxon>Dictyoptera</taxon>
        <taxon>Blattodea</taxon>
        <taxon>Blattoidea</taxon>
        <taxon>Termitoidae</taxon>
        <taxon>Rhinotermitidae</taxon>
        <taxon>Coptotermes</taxon>
    </lineage>
</organism>
<comment type="caution">
    <text evidence="1">The sequence shown here is derived from an EMBL/GenBank/DDBJ whole genome shotgun (WGS) entry which is preliminary data.</text>
</comment>
<evidence type="ECO:0008006" key="3">
    <source>
        <dbReference type="Google" id="ProtNLM"/>
    </source>
</evidence>
<accession>A0A6L2Q2G0</accession>
<reference evidence="2" key="1">
    <citation type="submission" date="2020-01" db="EMBL/GenBank/DDBJ databases">
        <title>Draft genome sequence of the Termite Coptotermes fromosanus.</title>
        <authorList>
            <person name="Itakura S."/>
            <person name="Yosikawa Y."/>
            <person name="Umezawa K."/>
        </authorList>
    </citation>
    <scope>NUCLEOTIDE SEQUENCE [LARGE SCALE GENOMIC DNA]</scope>
</reference>
<gene>
    <name evidence="1" type="ORF">Cfor_01682</name>
</gene>
<dbReference type="PANTHER" id="PTHR47229">
    <property type="entry name" value="TRANSMEMBRANE PROTEIN 141"/>
    <property type="match status" value="1"/>
</dbReference>
<dbReference type="PANTHER" id="PTHR47229:SF1">
    <property type="entry name" value="TRANSMEMBRANE PROTEIN 141"/>
    <property type="match status" value="1"/>
</dbReference>
<name>A0A6L2Q2G0_COPFO</name>
<keyword evidence="2" id="KW-1185">Reference proteome</keyword>
<sequence length="84" mass="9316">MYWIINTVPASLPAFSGSFIGQTLLKKHIPYGKNTYILLSAVLATGISYQVTTQRTKSCQAAWMAAEDKHTYFKHGSETEESSV</sequence>